<evidence type="ECO:0000256" key="2">
    <source>
        <dbReference type="PROSITE-ProRule" id="PRU00252"/>
    </source>
</evidence>
<organism evidence="4 5">
    <name type="scientific">Nesterenkonia alkaliphila</name>
    <dbReference type="NCBI Taxonomy" id="1463631"/>
    <lineage>
        <taxon>Bacteria</taxon>
        <taxon>Bacillati</taxon>
        <taxon>Actinomycetota</taxon>
        <taxon>Actinomycetes</taxon>
        <taxon>Micrococcales</taxon>
        <taxon>Micrococcaceae</taxon>
        <taxon>Nesterenkonia</taxon>
    </lineage>
</organism>
<dbReference type="InterPro" id="IPR000424">
    <property type="entry name" value="Primosome_PriB/ssb"/>
</dbReference>
<dbReference type="PROSITE" id="PS50935">
    <property type="entry name" value="SSB"/>
    <property type="match status" value="1"/>
</dbReference>
<evidence type="ECO:0000313" key="5">
    <source>
        <dbReference type="Proteomes" id="UP000460157"/>
    </source>
</evidence>
<protein>
    <submittedName>
        <fullName evidence="4">Single-stranded DNA-binding protein</fullName>
    </submittedName>
</protein>
<accession>A0A7K1UFH5</accession>
<keyword evidence="5" id="KW-1185">Reference proteome</keyword>
<dbReference type="CDD" id="cd04496">
    <property type="entry name" value="SSB_OBF"/>
    <property type="match status" value="1"/>
</dbReference>
<comment type="caution">
    <text evidence="4">The sequence shown here is derived from an EMBL/GenBank/DDBJ whole genome shotgun (WGS) entry which is preliminary data.</text>
</comment>
<gene>
    <name evidence="4" type="ORF">GNZ21_01895</name>
</gene>
<dbReference type="Pfam" id="PF00436">
    <property type="entry name" value="SSB"/>
    <property type="match status" value="1"/>
</dbReference>
<dbReference type="OrthoDB" id="4773434at2"/>
<reference evidence="4 5" key="1">
    <citation type="submission" date="2019-12" db="EMBL/GenBank/DDBJ databases">
        <title>Nesterenkonia muleiensis sp. nov., a novel actinobacterium isolated from sap of Populus euphratica.</title>
        <authorList>
            <person name="Wang R."/>
        </authorList>
    </citation>
    <scope>NUCLEOTIDE SEQUENCE [LARGE SCALE GENOMIC DNA]</scope>
    <source>
        <strain evidence="4 5">F10</strain>
    </source>
</reference>
<keyword evidence="1 2" id="KW-0238">DNA-binding</keyword>
<dbReference type="Proteomes" id="UP000460157">
    <property type="component" value="Unassembled WGS sequence"/>
</dbReference>
<evidence type="ECO:0000313" key="4">
    <source>
        <dbReference type="EMBL" id="MVT25126.1"/>
    </source>
</evidence>
<evidence type="ECO:0000256" key="3">
    <source>
        <dbReference type="SAM" id="MobiDB-lite"/>
    </source>
</evidence>
<dbReference type="RefSeq" id="WP_157320829.1">
    <property type="nucleotide sequence ID" value="NZ_BMFX01000005.1"/>
</dbReference>
<feature type="compositionally biased region" description="Basic and acidic residues" evidence="3">
    <location>
        <begin position="116"/>
        <end position="134"/>
    </location>
</feature>
<evidence type="ECO:0000256" key="1">
    <source>
        <dbReference type="ARBA" id="ARBA00023125"/>
    </source>
</evidence>
<dbReference type="EMBL" id="WRPM01000011">
    <property type="protein sequence ID" value="MVT25126.1"/>
    <property type="molecule type" value="Genomic_DNA"/>
</dbReference>
<dbReference type="SUPFAM" id="SSF50249">
    <property type="entry name" value="Nucleic acid-binding proteins"/>
    <property type="match status" value="1"/>
</dbReference>
<proteinExistence type="predicted"/>
<dbReference type="Gene3D" id="2.40.50.140">
    <property type="entry name" value="Nucleic acid-binding proteins"/>
    <property type="match status" value="1"/>
</dbReference>
<sequence>MAIRTQQSLTGFIATDPQLTYTEKGEARFYARVGQENYRREQDGSFTKLEPDFHNLVIYRASAERAFERFTKGDSFVAEGYAHEYSYTRDGQQIEGEEFVAKKIGHDTARTTYDVARTRRGEPAPERDAGRDGPARSAPSRTEASRASSASRQPALGL</sequence>
<dbReference type="AlphaFoldDB" id="A0A7K1UFH5"/>
<name>A0A7K1UFH5_9MICC</name>
<feature type="region of interest" description="Disordered" evidence="3">
    <location>
        <begin position="110"/>
        <end position="158"/>
    </location>
</feature>
<dbReference type="InterPro" id="IPR012340">
    <property type="entry name" value="NA-bd_OB-fold"/>
</dbReference>
<dbReference type="GO" id="GO:0003697">
    <property type="term" value="F:single-stranded DNA binding"/>
    <property type="evidence" value="ECO:0007669"/>
    <property type="project" value="InterPro"/>
</dbReference>
<feature type="compositionally biased region" description="Low complexity" evidence="3">
    <location>
        <begin position="135"/>
        <end position="158"/>
    </location>
</feature>